<comment type="caution">
    <text evidence="3">The sequence shown here is derived from an EMBL/GenBank/DDBJ whole genome shotgun (WGS) entry which is preliminary data.</text>
</comment>
<dbReference type="GO" id="GO:0046100">
    <property type="term" value="P:hypoxanthine metabolic process"/>
    <property type="evidence" value="ECO:0007669"/>
    <property type="project" value="TreeGrafter"/>
</dbReference>
<evidence type="ECO:0000259" key="2">
    <source>
        <dbReference type="Pfam" id="PF00156"/>
    </source>
</evidence>
<dbReference type="PANTHER" id="PTHR43340:SF1">
    <property type="entry name" value="HYPOXANTHINE PHOSPHORIBOSYLTRANSFERASE"/>
    <property type="match status" value="1"/>
</dbReference>
<feature type="region of interest" description="Disordered" evidence="1">
    <location>
        <begin position="1"/>
        <end position="30"/>
    </location>
</feature>
<proteinExistence type="predicted"/>
<dbReference type="OMA" id="MQWRVAP"/>
<evidence type="ECO:0000256" key="1">
    <source>
        <dbReference type="SAM" id="MobiDB-lite"/>
    </source>
</evidence>
<protein>
    <submittedName>
        <fullName evidence="3">Hypoxanthine-guanine phosphoribosyltransferase</fullName>
        <ecNumber evidence="3">2.4.2.8</ecNumber>
    </submittedName>
</protein>
<dbReference type="GeneID" id="22912045"/>
<dbReference type="RefSeq" id="XP_011129923.1">
    <property type="nucleotide sequence ID" value="XM_011131621.1"/>
</dbReference>
<dbReference type="Gene3D" id="3.40.50.2020">
    <property type="match status" value="1"/>
</dbReference>
<dbReference type="CDD" id="cd06223">
    <property type="entry name" value="PRTases_typeI"/>
    <property type="match status" value="1"/>
</dbReference>
<dbReference type="GO" id="GO:0000287">
    <property type="term" value="F:magnesium ion binding"/>
    <property type="evidence" value="ECO:0007669"/>
    <property type="project" value="TreeGrafter"/>
</dbReference>
<dbReference type="Pfam" id="PF00156">
    <property type="entry name" value="Pribosyltran"/>
    <property type="match status" value="1"/>
</dbReference>
<keyword evidence="3" id="KW-0328">Glycosyltransferase</keyword>
<accession>A0A023B8U6</accession>
<organism evidence="3 4">
    <name type="scientific">Gregarina niphandrodes</name>
    <name type="common">Septate eugregarine</name>
    <dbReference type="NCBI Taxonomy" id="110365"/>
    <lineage>
        <taxon>Eukaryota</taxon>
        <taxon>Sar</taxon>
        <taxon>Alveolata</taxon>
        <taxon>Apicomplexa</taxon>
        <taxon>Conoidasida</taxon>
        <taxon>Gregarinasina</taxon>
        <taxon>Eugregarinorida</taxon>
        <taxon>Gregarinidae</taxon>
        <taxon>Gregarina</taxon>
    </lineage>
</organism>
<dbReference type="InterPro" id="IPR050408">
    <property type="entry name" value="HGPRT"/>
</dbReference>
<evidence type="ECO:0000313" key="3">
    <source>
        <dbReference type="EMBL" id="EZG70503.1"/>
    </source>
</evidence>
<dbReference type="AlphaFoldDB" id="A0A023B8U6"/>
<dbReference type="InterPro" id="IPR029057">
    <property type="entry name" value="PRTase-like"/>
</dbReference>
<dbReference type="GO" id="GO:0004422">
    <property type="term" value="F:hypoxanthine phosphoribosyltransferase activity"/>
    <property type="evidence" value="ECO:0007669"/>
    <property type="project" value="TreeGrafter"/>
</dbReference>
<dbReference type="OrthoDB" id="9449045at2759"/>
<evidence type="ECO:0000313" key="4">
    <source>
        <dbReference type="Proteomes" id="UP000019763"/>
    </source>
</evidence>
<dbReference type="InterPro" id="IPR000836">
    <property type="entry name" value="PRTase_dom"/>
</dbReference>
<name>A0A023B8U6_GRENI</name>
<dbReference type="eggNOG" id="KOG3367">
    <property type="taxonomic scope" value="Eukaryota"/>
</dbReference>
<feature type="domain" description="Phosphoribosyltransferase" evidence="2">
    <location>
        <begin position="82"/>
        <end position="246"/>
    </location>
</feature>
<gene>
    <name evidence="3" type="ORF">GNI_055380</name>
</gene>
<keyword evidence="4" id="KW-1185">Reference proteome</keyword>
<dbReference type="EMBL" id="AFNH02000421">
    <property type="protein sequence ID" value="EZG70503.1"/>
    <property type="molecule type" value="Genomic_DNA"/>
</dbReference>
<sequence length="274" mass="30591">MSSPSAGAGDSKAIKSATSKAESSKAEKTPLSTCSSNVSLVRREPIGHLSKGVSIPDNHRTPKESYCVPPHYFPLIEDIILTRGQIVDRIEKVASEMYEFYRDVEQPVVLVVTLKGAITFFDELSRALRKIANTDMRGLKRSTYLEEYIRCSSYTGTSRGPDLKVDVAVAQVVEYCKHKHVVIVEDLIDSGSTLKALYDRFSACDQVLSVRTVCGFSKRTPLWNGFIPDWVAFDVTDQFIVGFGCDVDNHFRDLDHLSTISECGKEKYLADYNQ</sequence>
<dbReference type="Proteomes" id="UP000019763">
    <property type="component" value="Unassembled WGS sequence"/>
</dbReference>
<reference evidence="3" key="1">
    <citation type="submission" date="2013-12" db="EMBL/GenBank/DDBJ databases">
        <authorList>
            <person name="Omoto C.K."/>
            <person name="Sibley D."/>
            <person name="Venepally P."/>
            <person name="Hadjithomas M."/>
            <person name="Karamycheva S."/>
            <person name="Brunk B."/>
            <person name="Roos D."/>
            <person name="Caler E."/>
            <person name="Lorenzi H."/>
        </authorList>
    </citation>
    <scope>NUCLEOTIDE SEQUENCE</scope>
</reference>
<dbReference type="PANTHER" id="PTHR43340">
    <property type="entry name" value="HYPOXANTHINE-GUANINE PHOSPHORIBOSYLTRANSFERASE"/>
    <property type="match status" value="1"/>
</dbReference>
<dbReference type="GO" id="GO:0006178">
    <property type="term" value="P:guanine salvage"/>
    <property type="evidence" value="ECO:0007669"/>
    <property type="project" value="TreeGrafter"/>
</dbReference>
<dbReference type="EC" id="2.4.2.8" evidence="3"/>
<dbReference type="GO" id="GO:0032264">
    <property type="term" value="P:IMP salvage"/>
    <property type="evidence" value="ECO:0007669"/>
    <property type="project" value="TreeGrafter"/>
</dbReference>
<dbReference type="GO" id="GO:0005829">
    <property type="term" value="C:cytosol"/>
    <property type="evidence" value="ECO:0007669"/>
    <property type="project" value="TreeGrafter"/>
</dbReference>
<dbReference type="SUPFAM" id="SSF53271">
    <property type="entry name" value="PRTase-like"/>
    <property type="match status" value="1"/>
</dbReference>
<dbReference type="VEuPathDB" id="CryptoDB:GNI_055380"/>
<dbReference type="GO" id="GO:0032263">
    <property type="term" value="P:GMP salvage"/>
    <property type="evidence" value="ECO:0007669"/>
    <property type="project" value="TreeGrafter"/>
</dbReference>
<keyword evidence="3" id="KW-0808">Transferase</keyword>